<evidence type="ECO:0000256" key="5">
    <source>
        <dbReference type="ARBA" id="ARBA00023204"/>
    </source>
</evidence>
<evidence type="ECO:0000313" key="9">
    <source>
        <dbReference type="EMBL" id="CAF1017256.1"/>
    </source>
</evidence>
<dbReference type="AlphaFoldDB" id="A0A814HYX3"/>
<feature type="region of interest" description="Disordered" evidence="8">
    <location>
        <begin position="138"/>
        <end position="170"/>
    </location>
</feature>
<reference evidence="9" key="1">
    <citation type="submission" date="2021-02" db="EMBL/GenBank/DDBJ databases">
        <authorList>
            <person name="Nowell W R."/>
        </authorList>
    </citation>
    <scope>NUCLEOTIDE SEQUENCE</scope>
</reference>
<dbReference type="EMBL" id="CAJNON010000136">
    <property type="protein sequence ID" value="CAF1017256.1"/>
    <property type="molecule type" value="Genomic_DNA"/>
</dbReference>
<accession>A0A814HYX3</accession>
<keyword evidence="4" id="KW-0233">DNA recombination</keyword>
<name>A0A814HYX3_9BILA</name>
<dbReference type="GO" id="GO:0006260">
    <property type="term" value="P:DNA replication"/>
    <property type="evidence" value="ECO:0007669"/>
    <property type="project" value="InterPro"/>
</dbReference>
<feature type="region of interest" description="Disordered" evidence="8">
    <location>
        <begin position="337"/>
        <end position="406"/>
    </location>
</feature>
<keyword evidence="6" id="KW-0539">Nucleus</keyword>
<evidence type="ECO:0000256" key="6">
    <source>
        <dbReference type="ARBA" id="ARBA00023242"/>
    </source>
</evidence>
<evidence type="ECO:0000256" key="3">
    <source>
        <dbReference type="ARBA" id="ARBA00022763"/>
    </source>
</evidence>
<comment type="subcellular location">
    <subcellularLocation>
        <location evidence="1">Nucleus</location>
    </subcellularLocation>
</comment>
<dbReference type="Pfam" id="PF09494">
    <property type="entry name" value="Slx4"/>
    <property type="match status" value="1"/>
</dbReference>
<evidence type="ECO:0000256" key="2">
    <source>
        <dbReference type="ARBA" id="ARBA00006661"/>
    </source>
</evidence>
<evidence type="ECO:0000256" key="4">
    <source>
        <dbReference type="ARBA" id="ARBA00023172"/>
    </source>
</evidence>
<evidence type="ECO:0000256" key="8">
    <source>
        <dbReference type="SAM" id="MobiDB-lite"/>
    </source>
</evidence>
<dbReference type="PANTHER" id="PTHR21541:SF3">
    <property type="entry name" value="STRUCTURE-SPECIFIC ENDONUCLEASE SUBUNIT SLX4"/>
    <property type="match status" value="1"/>
</dbReference>
<protein>
    <recommendedName>
        <fullName evidence="7">Structure-specific endonuclease subunit SLX4</fullName>
    </recommendedName>
</protein>
<comment type="similarity">
    <text evidence="2">Belongs to the SLX4 family.</text>
</comment>
<dbReference type="Proteomes" id="UP000663891">
    <property type="component" value="Unassembled WGS sequence"/>
</dbReference>
<feature type="compositionally biased region" description="Polar residues" evidence="8">
    <location>
        <begin position="354"/>
        <end position="370"/>
    </location>
</feature>
<dbReference type="GO" id="GO:0006281">
    <property type="term" value="P:DNA repair"/>
    <property type="evidence" value="ECO:0007669"/>
    <property type="project" value="UniProtKB-KW"/>
</dbReference>
<evidence type="ECO:0000313" key="10">
    <source>
        <dbReference type="Proteomes" id="UP000663891"/>
    </source>
</evidence>
<dbReference type="GO" id="GO:0000712">
    <property type="term" value="P:resolution of meiotic recombination intermediates"/>
    <property type="evidence" value="ECO:0007669"/>
    <property type="project" value="TreeGrafter"/>
</dbReference>
<organism evidence="9 10">
    <name type="scientific">Adineta steineri</name>
    <dbReference type="NCBI Taxonomy" id="433720"/>
    <lineage>
        <taxon>Eukaryota</taxon>
        <taxon>Metazoa</taxon>
        <taxon>Spiralia</taxon>
        <taxon>Gnathifera</taxon>
        <taxon>Rotifera</taxon>
        <taxon>Eurotatoria</taxon>
        <taxon>Bdelloidea</taxon>
        <taxon>Adinetida</taxon>
        <taxon>Adinetidae</taxon>
        <taxon>Adineta</taxon>
    </lineage>
</organism>
<gene>
    <name evidence="9" type="ORF">VCS650_LOCUS15593</name>
</gene>
<dbReference type="GO" id="GO:0033557">
    <property type="term" value="C:Slx1-Slx4 complex"/>
    <property type="evidence" value="ECO:0007669"/>
    <property type="project" value="InterPro"/>
</dbReference>
<feature type="region of interest" description="Disordered" evidence="8">
    <location>
        <begin position="228"/>
        <end position="319"/>
    </location>
</feature>
<dbReference type="OrthoDB" id="5576441at2759"/>
<feature type="region of interest" description="Disordered" evidence="8">
    <location>
        <begin position="1"/>
        <end position="37"/>
    </location>
</feature>
<dbReference type="InterPro" id="IPR018574">
    <property type="entry name" value="Structure-sp_endonuc_su_Slx4"/>
</dbReference>
<evidence type="ECO:0000256" key="1">
    <source>
        <dbReference type="ARBA" id="ARBA00004123"/>
    </source>
</evidence>
<feature type="compositionally biased region" description="Low complexity" evidence="8">
    <location>
        <begin position="337"/>
        <end position="353"/>
    </location>
</feature>
<keyword evidence="5" id="KW-0234">DNA repair</keyword>
<feature type="compositionally biased region" description="Basic residues" evidence="8">
    <location>
        <begin position="273"/>
        <end position="283"/>
    </location>
</feature>
<feature type="compositionally biased region" description="Low complexity" evidence="8">
    <location>
        <begin position="371"/>
        <end position="385"/>
    </location>
</feature>
<keyword evidence="3" id="KW-0227">DNA damage</keyword>
<dbReference type="PANTHER" id="PTHR21541">
    <property type="entry name" value="BTB POZ DOMAIN CONTAINING 12"/>
    <property type="match status" value="1"/>
</dbReference>
<proteinExistence type="inferred from homology"/>
<evidence type="ECO:0000256" key="7">
    <source>
        <dbReference type="ARBA" id="ARBA00029496"/>
    </source>
</evidence>
<feature type="compositionally biased region" description="Basic residues" evidence="8">
    <location>
        <begin position="143"/>
        <end position="152"/>
    </location>
</feature>
<comment type="caution">
    <text evidence="9">The sequence shown here is derived from an EMBL/GenBank/DDBJ whole genome shotgun (WGS) entry which is preliminary data.</text>
</comment>
<sequence>MMITDLNQDNDDSDSDRTESYTPPPLDITNDLNNSSEKENNLKEFRAIKEQSIIVLDDSFNQVNISTQSHEQIDNYWDQWPMINNEIDDDEHLKLYSIPDIDIPPSPPTTQKQTFTTTETNILDILTQPLSLSKIRNSPIKKPITKRKKKKKPISEYRPPSPFSPKPDYKSMDIEQIKKHAMKYGLSTSLSKTRLIKVLDEIYNVTHQFETDTDYEYDPNDIDLPNVISDKKNLSHTPPTPAIVSNIKKAKKRPAVHQMSSSDDIDEHSPPPAKKKPTKKRPAVHQMSSSDDIDEHSPPPAKKKPSPITTADNHNDEDITDHEGRFLELTVYELSSTTASSSSSPLSIIETPPNQHSKPSSNENSAQSNVTKKSSLKSTTPTLTTDSEKKPSKKKPPKKPKLETPTIPLKDIVRSYIESNSTLHARVLCYEPIDFEEFHKQIKIDLNLKIVSKDLMKCLDDQCITFTLRSKKGAFTSVMRAKRRK</sequence>